<evidence type="ECO:0000256" key="2">
    <source>
        <dbReference type="ARBA" id="ARBA00022771"/>
    </source>
</evidence>
<dbReference type="EMBL" id="WNTK01000003">
    <property type="protein sequence ID" value="KAG9487716.1"/>
    <property type="molecule type" value="Genomic_DNA"/>
</dbReference>
<keyword evidence="4 5" id="KW-0238">DNA-binding</keyword>
<dbReference type="SUPFAM" id="SSF57716">
    <property type="entry name" value="Glucocorticoid receptor-like (DNA-binding domain)"/>
    <property type="match status" value="1"/>
</dbReference>
<dbReference type="PANTHER" id="PTHR28624:SF1">
    <property type="entry name" value="MITOCHONDRIAL POTASSIUM CHANNEL"/>
    <property type="match status" value="1"/>
</dbReference>
<dbReference type="PROSITE" id="PS50950">
    <property type="entry name" value="ZF_THAP"/>
    <property type="match status" value="1"/>
</dbReference>
<gene>
    <name evidence="7" type="ORF">GDO78_007488</name>
</gene>
<dbReference type="InterPro" id="IPR006612">
    <property type="entry name" value="THAP_Znf"/>
</dbReference>
<evidence type="ECO:0000259" key="6">
    <source>
        <dbReference type="PROSITE" id="PS50950"/>
    </source>
</evidence>
<feature type="domain" description="THAP-type" evidence="6">
    <location>
        <begin position="41"/>
        <end position="136"/>
    </location>
</feature>
<dbReference type="SMART" id="SM00692">
    <property type="entry name" value="DM3"/>
    <property type="match status" value="1"/>
</dbReference>
<dbReference type="Proteomes" id="UP000770717">
    <property type="component" value="Unassembled WGS sequence"/>
</dbReference>
<dbReference type="Pfam" id="PF05485">
    <property type="entry name" value="THAP"/>
    <property type="match status" value="1"/>
</dbReference>
<evidence type="ECO:0000313" key="8">
    <source>
        <dbReference type="Proteomes" id="UP000770717"/>
    </source>
</evidence>
<name>A0A8J6KCZ3_ELECQ</name>
<accession>A0A8J6KCZ3</accession>
<dbReference type="PANTHER" id="PTHR28624">
    <property type="entry name" value="COILED-COIL DOMAIN-CONTAINING PROTEIN 51"/>
    <property type="match status" value="1"/>
</dbReference>
<comment type="caution">
    <text evidence="7">The sequence shown here is derived from an EMBL/GenBank/DDBJ whole genome shotgun (WGS) entry which is preliminary data.</text>
</comment>
<evidence type="ECO:0000256" key="3">
    <source>
        <dbReference type="ARBA" id="ARBA00022833"/>
    </source>
</evidence>
<reference evidence="7" key="1">
    <citation type="thesis" date="2020" institute="ProQuest LLC" country="789 East Eisenhower Parkway, Ann Arbor, MI, USA">
        <title>Comparative Genomics and Chromosome Evolution.</title>
        <authorList>
            <person name="Mudd A.B."/>
        </authorList>
    </citation>
    <scope>NUCLEOTIDE SEQUENCE</scope>
    <source>
        <strain evidence="7">HN-11 Male</strain>
        <tissue evidence="7">Kidney and liver</tissue>
    </source>
</reference>
<evidence type="ECO:0000256" key="1">
    <source>
        <dbReference type="ARBA" id="ARBA00022723"/>
    </source>
</evidence>
<keyword evidence="1" id="KW-0479">Metal-binding</keyword>
<dbReference type="AlphaFoldDB" id="A0A8J6KCZ3"/>
<evidence type="ECO:0000256" key="5">
    <source>
        <dbReference type="PROSITE-ProRule" id="PRU00309"/>
    </source>
</evidence>
<evidence type="ECO:0000313" key="7">
    <source>
        <dbReference type="EMBL" id="KAG9487716.1"/>
    </source>
</evidence>
<dbReference type="OrthoDB" id="5982876at2759"/>
<evidence type="ECO:0000256" key="4">
    <source>
        <dbReference type="ARBA" id="ARBA00023125"/>
    </source>
</evidence>
<protein>
    <recommendedName>
        <fullName evidence="6">THAP-type domain-containing protein</fullName>
    </recommendedName>
</protein>
<keyword evidence="3" id="KW-0862">Zinc</keyword>
<dbReference type="GO" id="GO:0003677">
    <property type="term" value="F:DNA binding"/>
    <property type="evidence" value="ECO:0007669"/>
    <property type="project" value="UniProtKB-UniRule"/>
</dbReference>
<keyword evidence="8" id="KW-1185">Reference proteome</keyword>
<proteinExistence type="predicted"/>
<keyword evidence="2 5" id="KW-0863">Zinc-finger</keyword>
<dbReference type="SMART" id="SM00980">
    <property type="entry name" value="THAP"/>
    <property type="match status" value="1"/>
</dbReference>
<dbReference type="GO" id="GO:0008270">
    <property type="term" value="F:zinc ion binding"/>
    <property type="evidence" value="ECO:0007669"/>
    <property type="project" value="UniProtKB-KW"/>
</dbReference>
<sequence length="280" mass="31839">MPHNLTYLEYFCKELWAKIAKSRCAPLRYLPKKTECCSTNMPVCWINGCKFIPGRFQNGHEIKLHSFPNSLERIKEWLLQLGQTFNDIDNIAKQVYDSKLRKSNKFRLCSRHFSDVSFIVNAGGRTLRPNALPTIFEDASHTSEKIHENLSLRKTFKRKREEKIPNEATLPFVAPSQNPSPQISPKSIKSEVLDDYPLYTPSTESSVVSCSISNKVEKAKSYQDAETQTEFTFKNSIIYLLDSDLLKGIPAIDPCNPPYLTLQNPIMALNCFINGGGRPS</sequence>
<dbReference type="InterPro" id="IPR037660">
    <property type="entry name" value="CCDC51"/>
</dbReference>
<organism evidence="7 8">
    <name type="scientific">Eleutherodactylus coqui</name>
    <name type="common">Puerto Rican coqui</name>
    <dbReference type="NCBI Taxonomy" id="57060"/>
    <lineage>
        <taxon>Eukaryota</taxon>
        <taxon>Metazoa</taxon>
        <taxon>Chordata</taxon>
        <taxon>Craniata</taxon>
        <taxon>Vertebrata</taxon>
        <taxon>Euteleostomi</taxon>
        <taxon>Amphibia</taxon>
        <taxon>Batrachia</taxon>
        <taxon>Anura</taxon>
        <taxon>Neobatrachia</taxon>
        <taxon>Hyloidea</taxon>
        <taxon>Eleutherodactylidae</taxon>
        <taxon>Eleutherodactylinae</taxon>
        <taxon>Eleutherodactylus</taxon>
        <taxon>Eleutherodactylus</taxon>
    </lineage>
</organism>